<evidence type="ECO:0000313" key="3">
    <source>
        <dbReference type="Proteomes" id="UP000568839"/>
    </source>
</evidence>
<keyword evidence="3" id="KW-1185">Reference proteome</keyword>
<sequence length="52" mass="6078">MVDTFLDIMLGPLRTISDFYFENQMIFNTMIVGFALYKMIGKRKQPQEEAAN</sequence>
<keyword evidence="1" id="KW-0472">Membrane</keyword>
<evidence type="ECO:0000256" key="1">
    <source>
        <dbReference type="SAM" id="Phobius"/>
    </source>
</evidence>
<reference evidence="2 3" key="1">
    <citation type="submission" date="2020-08" db="EMBL/GenBank/DDBJ databases">
        <title>Genomic Encyclopedia of Type Strains, Phase IV (KMG-IV): sequencing the most valuable type-strain genomes for metagenomic binning, comparative biology and taxonomic classification.</title>
        <authorList>
            <person name="Goeker M."/>
        </authorList>
    </citation>
    <scope>NUCLEOTIDE SEQUENCE [LARGE SCALE GENOMIC DNA]</scope>
    <source>
        <strain evidence="2 3">DSM 21769</strain>
    </source>
</reference>
<feature type="transmembrane region" description="Helical" evidence="1">
    <location>
        <begin position="20"/>
        <end position="37"/>
    </location>
</feature>
<keyword evidence="1" id="KW-0812">Transmembrane</keyword>
<name>A0A841PMH8_9BACL</name>
<organism evidence="2 3">
    <name type="scientific">Geomicrobium halophilum</name>
    <dbReference type="NCBI Taxonomy" id="549000"/>
    <lineage>
        <taxon>Bacteria</taxon>
        <taxon>Bacillati</taxon>
        <taxon>Bacillota</taxon>
        <taxon>Bacilli</taxon>
        <taxon>Bacillales</taxon>
        <taxon>Geomicrobium</taxon>
    </lineage>
</organism>
<dbReference type="Proteomes" id="UP000568839">
    <property type="component" value="Unassembled WGS sequence"/>
</dbReference>
<comment type="caution">
    <text evidence="2">The sequence shown here is derived from an EMBL/GenBank/DDBJ whole genome shotgun (WGS) entry which is preliminary data.</text>
</comment>
<proteinExistence type="predicted"/>
<keyword evidence="1" id="KW-1133">Transmembrane helix</keyword>
<dbReference type="EMBL" id="JACHHJ010000002">
    <property type="protein sequence ID" value="MBB6449939.1"/>
    <property type="molecule type" value="Genomic_DNA"/>
</dbReference>
<accession>A0A841PMH8</accession>
<protein>
    <submittedName>
        <fullName evidence="2">Uncharacterized protein</fullName>
    </submittedName>
</protein>
<dbReference type="AlphaFoldDB" id="A0A841PMH8"/>
<gene>
    <name evidence="2" type="ORF">HNR44_001917</name>
</gene>
<evidence type="ECO:0000313" key="2">
    <source>
        <dbReference type="EMBL" id="MBB6449939.1"/>
    </source>
</evidence>
<dbReference type="RefSeq" id="WP_184403878.1">
    <property type="nucleotide sequence ID" value="NZ_JACHHJ010000002.1"/>
</dbReference>